<feature type="transmembrane region" description="Helical" evidence="2">
    <location>
        <begin position="43"/>
        <end position="62"/>
    </location>
</feature>
<feature type="transmembrane region" description="Helical" evidence="2">
    <location>
        <begin position="137"/>
        <end position="154"/>
    </location>
</feature>
<keyword evidence="2" id="KW-0472">Membrane</keyword>
<reference evidence="3 4" key="1">
    <citation type="journal article" date="2019" name="Int. J. Syst. Evol. Microbiol.">
        <title>The Global Catalogue of Microorganisms (GCM) 10K type strain sequencing project: providing services to taxonomists for standard genome sequencing and annotation.</title>
        <authorList>
            <consortium name="The Broad Institute Genomics Platform"/>
            <consortium name="The Broad Institute Genome Sequencing Center for Infectious Disease"/>
            <person name="Wu L."/>
            <person name="Ma J."/>
        </authorList>
    </citation>
    <scope>NUCLEOTIDE SEQUENCE [LARGE SCALE GENOMIC DNA]</scope>
    <source>
        <strain evidence="3 4">CGMCC 1.12124</strain>
    </source>
</reference>
<dbReference type="AlphaFoldDB" id="A0ABD5R104"/>
<evidence type="ECO:0000313" key="4">
    <source>
        <dbReference type="Proteomes" id="UP001596118"/>
    </source>
</evidence>
<evidence type="ECO:0000256" key="1">
    <source>
        <dbReference type="SAM" id="MobiDB-lite"/>
    </source>
</evidence>
<organism evidence="3 4">
    <name type="scientific">Halorubrum rubrum</name>
    <dbReference type="NCBI Taxonomy" id="1126240"/>
    <lineage>
        <taxon>Archaea</taxon>
        <taxon>Methanobacteriati</taxon>
        <taxon>Methanobacteriota</taxon>
        <taxon>Stenosarchaea group</taxon>
        <taxon>Halobacteria</taxon>
        <taxon>Halobacteriales</taxon>
        <taxon>Haloferacaceae</taxon>
        <taxon>Halorubrum</taxon>
    </lineage>
</organism>
<feature type="transmembrane region" description="Helical" evidence="2">
    <location>
        <begin position="106"/>
        <end position="125"/>
    </location>
</feature>
<gene>
    <name evidence="3" type="ORF">ACFPM1_06940</name>
</gene>
<feature type="compositionally biased region" description="Low complexity" evidence="1">
    <location>
        <begin position="11"/>
        <end position="23"/>
    </location>
</feature>
<sequence>MSDPDRDGSTADGAADGGAAADGSIGLEGTREGDPPRARWRPAAAFAVVVLVASVLPVPGGGTGGEGIGRLAADVISPTDPFHLVGYAVLAALSARATGRGIRGSLAAATVAVAFGFGVELVQTAIPWRTFAWRDSLVNAIGATAGVVVGWIFGPSRRDADAWSPPN</sequence>
<dbReference type="RefSeq" id="WP_256412119.1">
    <property type="nucleotide sequence ID" value="NZ_JANHDM010000008.1"/>
</dbReference>
<dbReference type="Proteomes" id="UP001596118">
    <property type="component" value="Unassembled WGS sequence"/>
</dbReference>
<protein>
    <submittedName>
        <fullName evidence="3">VanZ family protein</fullName>
    </submittedName>
</protein>
<name>A0ABD5R104_9EURY</name>
<keyword evidence="2" id="KW-1133">Transmembrane helix</keyword>
<evidence type="ECO:0000256" key="2">
    <source>
        <dbReference type="SAM" id="Phobius"/>
    </source>
</evidence>
<feature type="region of interest" description="Disordered" evidence="1">
    <location>
        <begin position="1"/>
        <end position="38"/>
    </location>
</feature>
<dbReference type="NCBIfam" id="NF037970">
    <property type="entry name" value="vanZ_1"/>
    <property type="match status" value="1"/>
</dbReference>
<evidence type="ECO:0000313" key="3">
    <source>
        <dbReference type="EMBL" id="MFC5278491.1"/>
    </source>
</evidence>
<keyword evidence="2" id="KW-0812">Transmembrane</keyword>
<accession>A0ABD5R104</accession>
<keyword evidence="4" id="KW-1185">Reference proteome</keyword>
<dbReference type="EMBL" id="JBHSKY010000007">
    <property type="protein sequence ID" value="MFC5278491.1"/>
    <property type="molecule type" value="Genomic_DNA"/>
</dbReference>
<proteinExistence type="predicted"/>
<comment type="caution">
    <text evidence="3">The sequence shown here is derived from an EMBL/GenBank/DDBJ whole genome shotgun (WGS) entry which is preliminary data.</text>
</comment>